<reference evidence="2" key="1">
    <citation type="submission" date="2020-01" db="EMBL/GenBank/DDBJ databases">
        <title>Sphingomonas sp. strain CSW-10.</title>
        <authorList>
            <person name="Chen W.-M."/>
        </authorList>
    </citation>
    <scope>NUCLEOTIDE SEQUENCE [LARGE SCALE GENOMIC DNA]</scope>
    <source>
        <strain evidence="2">FSY-8</strain>
    </source>
</reference>
<comment type="caution">
    <text evidence="1">The sequence shown here is derived from an EMBL/GenBank/DDBJ whole genome shotgun (WGS) entry which is preliminary data.</text>
</comment>
<dbReference type="RefSeq" id="WP_161716903.1">
    <property type="nucleotide sequence ID" value="NZ_JAAAPO010000001.1"/>
</dbReference>
<sequence length="351" mass="36880">MAPPAAPHLAGPVWLVEDGIGETRAVLVPQDGITNGAPCYGEPIAARLDWPDTGGAARAGAVVQARLIHRAGGARRGVVRLEDGQEALVDQLPREASEGAPIRVRITREAIAETGRLKQAHTRPTDDPLAPAPPLAEQLRATGLPVRVVHHMPAGLWEGVWDDALSGQIGFAGGSLIVSPTPAMTLIDVDGALPPRALALAAAQAAAEAILRLDLAGSIGIDFPTLEAKADRQAVDATLAAALLEGALPYVHERTAMNGFGFVQIVARMERPSLPARMRRDPLGAAARMLLRRAERVEGAGVLLITCPPALRARITPAWEADLARRSGRALDWRLDDSLALAGGFAQAVAR</sequence>
<name>A0ABW9XAU3_9SPHN</name>
<evidence type="ECO:0000313" key="1">
    <source>
        <dbReference type="EMBL" id="NBC35654.1"/>
    </source>
</evidence>
<proteinExistence type="predicted"/>
<accession>A0ABW9XAU3</accession>
<dbReference type="EMBL" id="JAAAPO010000001">
    <property type="protein sequence ID" value="NBC35654.1"/>
    <property type="molecule type" value="Genomic_DNA"/>
</dbReference>
<keyword evidence="2" id="KW-1185">Reference proteome</keyword>
<evidence type="ECO:0000313" key="2">
    <source>
        <dbReference type="Proteomes" id="UP000753724"/>
    </source>
</evidence>
<organism evidence="1 2">
    <name type="scientific">Novosphingobium ovatum</name>
    <dbReference type="NCBI Taxonomy" id="1908523"/>
    <lineage>
        <taxon>Bacteria</taxon>
        <taxon>Pseudomonadati</taxon>
        <taxon>Pseudomonadota</taxon>
        <taxon>Alphaproteobacteria</taxon>
        <taxon>Sphingomonadales</taxon>
        <taxon>Sphingomonadaceae</taxon>
        <taxon>Novosphingobium</taxon>
    </lineage>
</organism>
<gene>
    <name evidence="1" type="ORF">GTZ99_03690</name>
</gene>
<dbReference type="Proteomes" id="UP000753724">
    <property type="component" value="Unassembled WGS sequence"/>
</dbReference>
<protein>
    <submittedName>
        <fullName evidence="1">Ribonuclease</fullName>
    </submittedName>
</protein>